<proteinExistence type="predicted"/>
<dbReference type="EMBL" id="CP120733">
    <property type="protein sequence ID" value="WFD10724.1"/>
    <property type="molecule type" value="Genomic_DNA"/>
</dbReference>
<reference evidence="1 2" key="1">
    <citation type="submission" date="2023-03" db="EMBL/GenBank/DDBJ databases">
        <title>Complete genome sequence of Tepidibacter sp. SWIR-1, isolated from a deep-sea hydrothermal vent.</title>
        <authorList>
            <person name="Li X."/>
        </authorList>
    </citation>
    <scope>NUCLEOTIDE SEQUENCE [LARGE SCALE GENOMIC DNA]</scope>
    <source>
        <strain evidence="1 2">SWIR-1</strain>
    </source>
</reference>
<dbReference type="RefSeq" id="WP_277732691.1">
    <property type="nucleotide sequence ID" value="NZ_CP120733.1"/>
</dbReference>
<accession>A0ABY8EG44</accession>
<gene>
    <name evidence="1" type="ORF">P4S50_01225</name>
</gene>
<protein>
    <submittedName>
        <fullName evidence="1">Sporulation protein</fullName>
    </submittedName>
</protein>
<evidence type="ECO:0000313" key="2">
    <source>
        <dbReference type="Proteomes" id="UP001222800"/>
    </source>
</evidence>
<dbReference type="PANTHER" id="PTHR40053">
    <property type="entry name" value="SPORULATION-CONTROL PROTEIN SPO0M"/>
    <property type="match status" value="1"/>
</dbReference>
<organism evidence="1 2">
    <name type="scientific">Tepidibacter hydrothermalis</name>
    <dbReference type="NCBI Taxonomy" id="3036126"/>
    <lineage>
        <taxon>Bacteria</taxon>
        <taxon>Bacillati</taxon>
        <taxon>Bacillota</taxon>
        <taxon>Clostridia</taxon>
        <taxon>Peptostreptococcales</taxon>
        <taxon>Peptostreptococcaceae</taxon>
        <taxon>Tepidibacter</taxon>
    </lineage>
</organism>
<sequence>MGILSSIGLGNTKVNFKLNSNELTPGSKVNATLYIEGVSYEYYIENIFIKVITKHTQIKSDTQHITSNIAAKAKHVIQNIEVPINETIKANQSVEKNIEFVLDIETPITISKSEVWIEVCVENSIFNKRYDVKVNPHPFSAKILDSIEEIGFSIDKVYNDCFYGVKEGVPFVQWFVYTPNKEIREKFEQIRIAYLIEAEGVRLLVELDNMAKGIKGAVKTLLNVDAQEERMNICFTKEEINMGKEYIKNKLIESILSQTRI</sequence>
<dbReference type="InterPro" id="IPR009776">
    <property type="entry name" value="Spore_0_M"/>
</dbReference>
<dbReference type="Proteomes" id="UP001222800">
    <property type="component" value="Chromosome"/>
</dbReference>
<name>A0ABY8EG44_9FIRM</name>
<dbReference type="PANTHER" id="PTHR40053:SF1">
    <property type="entry name" value="SPORULATION-CONTROL PROTEIN SPO0M"/>
    <property type="match status" value="1"/>
</dbReference>
<dbReference type="Pfam" id="PF07070">
    <property type="entry name" value="Spo0M"/>
    <property type="match status" value="1"/>
</dbReference>
<evidence type="ECO:0000313" key="1">
    <source>
        <dbReference type="EMBL" id="WFD10724.1"/>
    </source>
</evidence>
<keyword evidence="2" id="KW-1185">Reference proteome</keyword>